<feature type="domain" description="Luciferase-like" evidence="3">
    <location>
        <begin position="16"/>
        <end position="336"/>
    </location>
</feature>
<accession>A0AA41Q8C2</accession>
<keyword evidence="5" id="KW-1185">Reference proteome</keyword>
<protein>
    <submittedName>
        <fullName evidence="4">LLM class flavin-dependent oxidoreductase</fullName>
    </submittedName>
</protein>
<organism evidence="4 5">
    <name type="scientific">Yinghuangia soli</name>
    <dbReference type="NCBI Taxonomy" id="2908204"/>
    <lineage>
        <taxon>Bacteria</taxon>
        <taxon>Bacillati</taxon>
        <taxon>Actinomycetota</taxon>
        <taxon>Actinomycetes</taxon>
        <taxon>Kitasatosporales</taxon>
        <taxon>Streptomycetaceae</taxon>
        <taxon>Yinghuangia</taxon>
    </lineage>
</organism>
<dbReference type="PANTHER" id="PTHR30137:SF8">
    <property type="entry name" value="BLR5498 PROTEIN"/>
    <property type="match status" value="1"/>
</dbReference>
<keyword evidence="2" id="KW-0503">Monooxygenase</keyword>
<gene>
    <name evidence="4" type="ORF">LZ495_38515</name>
</gene>
<evidence type="ECO:0000259" key="3">
    <source>
        <dbReference type="Pfam" id="PF00296"/>
    </source>
</evidence>
<dbReference type="EMBL" id="JAKFHA010000043">
    <property type="protein sequence ID" value="MCF2533081.1"/>
    <property type="molecule type" value="Genomic_DNA"/>
</dbReference>
<evidence type="ECO:0000313" key="5">
    <source>
        <dbReference type="Proteomes" id="UP001165378"/>
    </source>
</evidence>
<dbReference type="Gene3D" id="3.20.20.30">
    <property type="entry name" value="Luciferase-like domain"/>
    <property type="match status" value="1"/>
</dbReference>
<dbReference type="InterPro" id="IPR011251">
    <property type="entry name" value="Luciferase-like_dom"/>
</dbReference>
<name>A0AA41Q8C2_9ACTN</name>
<dbReference type="Proteomes" id="UP001165378">
    <property type="component" value="Unassembled WGS sequence"/>
</dbReference>
<dbReference type="SUPFAM" id="SSF51679">
    <property type="entry name" value="Bacterial luciferase-like"/>
    <property type="match status" value="1"/>
</dbReference>
<dbReference type="GO" id="GO:0004497">
    <property type="term" value="F:monooxygenase activity"/>
    <property type="evidence" value="ECO:0007669"/>
    <property type="project" value="UniProtKB-KW"/>
</dbReference>
<dbReference type="PANTHER" id="PTHR30137">
    <property type="entry name" value="LUCIFERASE-LIKE MONOOXYGENASE"/>
    <property type="match status" value="1"/>
</dbReference>
<dbReference type="RefSeq" id="WP_235057850.1">
    <property type="nucleotide sequence ID" value="NZ_JAKFHA010000043.1"/>
</dbReference>
<dbReference type="Pfam" id="PF00296">
    <property type="entry name" value="Bac_luciferase"/>
    <property type="match status" value="1"/>
</dbReference>
<evidence type="ECO:0000313" key="4">
    <source>
        <dbReference type="EMBL" id="MCF2533081.1"/>
    </source>
</evidence>
<dbReference type="InterPro" id="IPR036661">
    <property type="entry name" value="Luciferase-like_sf"/>
</dbReference>
<sequence length="369" mass="41181">MKFALFYEIPVARPWDDESEHRAYKNTIEQAVLGDKMGFHSFWTVEHHFLEEYSHCSNPETLYGAIAARTENIRLGYGVRLLPKPYNHPIRTAESAAVLDLISDGRVEFGTGRSSTRAELEGFGIDPAETREMWNEALDHIVGAWTEDEYQAQGKYWQMGAPRRVLPRTLQKPHPPMWGATSSPEGHKEIGRRGLGLCSFTVGVPPEELADRIASYRQGLAECTNPAGKFINDQAATFTMVHCAPTTEQAVEEAAESCVWYVGHGGALIASVAEWMEEQKQELGSYSYAAGPLEHRRSGALSHLNFDYLQNSGSAIVGDPDHCVEVAKRYEAAGCDLLLCLVNPYKIGHEEVMRSIELMGKHVLPQFRD</sequence>
<proteinExistence type="predicted"/>
<keyword evidence="1" id="KW-0560">Oxidoreductase</keyword>
<reference evidence="4" key="1">
    <citation type="submission" date="2022-01" db="EMBL/GenBank/DDBJ databases">
        <title>Genome-Based Taxonomic Classification of the Phylum Actinobacteria.</title>
        <authorList>
            <person name="Gao Y."/>
        </authorList>
    </citation>
    <scope>NUCLEOTIDE SEQUENCE</scope>
    <source>
        <strain evidence="4">KLBMP 8922</strain>
    </source>
</reference>
<dbReference type="AlphaFoldDB" id="A0AA41Q8C2"/>
<comment type="caution">
    <text evidence="4">The sequence shown here is derived from an EMBL/GenBank/DDBJ whole genome shotgun (WGS) entry which is preliminary data.</text>
</comment>
<dbReference type="GO" id="GO:0016705">
    <property type="term" value="F:oxidoreductase activity, acting on paired donors, with incorporation or reduction of molecular oxygen"/>
    <property type="evidence" value="ECO:0007669"/>
    <property type="project" value="InterPro"/>
</dbReference>
<dbReference type="InterPro" id="IPR050766">
    <property type="entry name" value="Bact_Lucif_Oxidored"/>
</dbReference>
<evidence type="ECO:0000256" key="1">
    <source>
        <dbReference type="ARBA" id="ARBA00023002"/>
    </source>
</evidence>
<dbReference type="GO" id="GO:0005829">
    <property type="term" value="C:cytosol"/>
    <property type="evidence" value="ECO:0007669"/>
    <property type="project" value="TreeGrafter"/>
</dbReference>
<evidence type="ECO:0000256" key="2">
    <source>
        <dbReference type="ARBA" id="ARBA00023033"/>
    </source>
</evidence>